<dbReference type="InterPro" id="IPR051650">
    <property type="entry name" value="SL_signaling_regulator"/>
</dbReference>
<evidence type="ECO:0000256" key="5">
    <source>
        <dbReference type="PROSITE-ProRule" id="PRU01251"/>
    </source>
</evidence>
<keyword evidence="3" id="KW-0805">Transcription regulation</keyword>
<dbReference type="AlphaFoldDB" id="A0A9E7GQS8"/>
<dbReference type="PANTHER" id="PTHR43572">
    <property type="entry name" value="CHAPERONE PROTEIN CLPD, CHLOROPLASTIC"/>
    <property type="match status" value="1"/>
</dbReference>
<evidence type="ECO:0000256" key="2">
    <source>
        <dbReference type="ARBA" id="ARBA00022737"/>
    </source>
</evidence>
<keyword evidence="9" id="KW-1185">Reference proteome</keyword>
<dbReference type="InterPro" id="IPR003959">
    <property type="entry name" value="ATPase_AAA_core"/>
</dbReference>
<evidence type="ECO:0000259" key="7">
    <source>
        <dbReference type="PROSITE" id="PS51903"/>
    </source>
</evidence>
<feature type="compositionally biased region" description="Basic and acidic residues" evidence="6">
    <location>
        <begin position="871"/>
        <end position="885"/>
    </location>
</feature>
<protein>
    <submittedName>
        <fullName evidence="8">Heat shock protein-related</fullName>
    </submittedName>
</protein>
<keyword evidence="4" id="KW-0804">Transcription</keyword>
<dbReference type="SUPFAM" id="SSF52540">
    <property type="entry name" value="P-loop containing nucleoside triphosphate hydrolases"/>
    <property type="match status" value="1"/>
</dbReference>
<feature type="compositionally biased region" description="Basic and acidic residues" evidence="6">
    <location>
        <begin position="1212"/>
        <end position="1221"/>
    </location>
</feature>
<reference evidence="8" key="1">
    <citation type="submission" date="2022-05" db="EMBL/GenBank/DDBJ databases">
        <title>The Musa troglodytarum L. genome provides insights into the mechanism of non-climacteric behaviour and enrichment of carotenoids.</title>
        <authorList>
            <person name="Wang J."/>
        </authorList>
    </citation>
    <scope>NUCLEOTIDE SEQUENCE</scope>
    <source>
        <tissue evidence="8">Leaf</tissue>
    </source>
</reference>
<accession>A0A9E7GQS8</accession>
<dbReference type="InterPro" id="IPR058680">
    <property type="entry name" value="NBD_SMAX1-like"/>
</dbReference>
<comment type="similarity">
    <text evidence="1">Belongs to the ClpA/ClpB family.</text>
</comment>
<proteinExistence type="inferred from homology"/>
<keyword evidence="2 5" id="KW-0677">Repeat</keyword>
<dbReference type="EMBL" id="CP097509">
    <property type="protein sequence ID" value="URE16482.1"/>
    <property type="molecule type" value="Genomic_DNA"/>
</dbReference>
<dbReference type="InterPro" id="IPR036628">
    <property type="entry name" value="Clp_N_dom_sf"/>
</dbReference>
<evidence type="ECO:0000256" key="6">
    <source>
        <dbReference type="SAM" id="MobiDB-lite"/>
    </source>
</evidence>
<feature type="compositionally biased region" description="Basic and acidic residues" evidence="6">
    <location>
        <begin position="1191"/>
        <end position="1200"/>
    </location>
</feature>
<dbReference type="PROSITE" id="PS51903">
    <property type="entry name" value="CLP_R"/>
    <property type="match status" value="1"/>
</dbReference>
<dbReference type="FunFam" id="1.10.1780.10:FF:000005">
    <property type="entry name" value="protein SUPPRESSOR OF MAX2 1"/>
    <property type="match status" value="1"/>
</dbReference>
<dbReference type="InterPro" id="IPR027417">
    <property type="entry name" value="P-loop_NTPase"/>
</dbReference>
<evidence type="ECO:0000256" key="4">
    <source>
        <dbReference type="ARBA" id="ARBA00023163"/>
    </source>
</evidence>
<dbReference type="InterPro" id="IPR058954">
    <property type="entry name" value="AAA_lid_SMAX1"/>
</dbReference>
<dbReference type="CDD" id="cd19499">
    <property type="entry name" value="RecA-like_ClpB_Hsp104-like"/>
    <property type="match status" value="1"/>
</dbReference>
<feature type="region of interest" description="Disordered" evidence="6">
    <location>
        <begin position="564"/>
        <end position="643"/>
    </location>
</feature>
<dbReference type="InterPro" id="IPR004176">
    <property type="entry name" value="Clp_R_N"/>
</dbReference>
<dbReference type="Pfam" id="PF07724">
    <property type="entry name" value="AAA_2"/>
    <property type="match status" value="1"/>
</dbReference>
<dbReference type="PANTHER" id="PTHR43572:SF13">
    <property type="entry name" value="PROTEIN SUPPRESSOR OF MAX2 1"/>
    <property type="match status" value="1"/>
</dbReference>
<dbReference type="Pfam" id="PF26587">
    <property type="entry name" value="AAA_lid_SMAX1"/>
    <property type="match status" value="1"/>
</dbReference>
<feature type="compositionally biased region" description="Low complexity" evidence="6">
    <location>
        <begin position="570"/>
        <end position="581"/>
    </location>
</feature>
<name>A0A9E7GQS8_9LILI</name>
<dbReference type="GO" id="GO:0016887">
    <property type="term" value="F:ATP hydrolysis activity"/>
    <property type="evidence" value="ECO:0007669"/>
    <property type="project" value="InterPro"/>
</dbReference>
<feature type="region of interest" description="Disordered" evidence="6">
    <location>
        <begin position="1120"/>
        <end position="1149"/>
    </location>
</feature>
<sequence>MRAELSTIQQTLTPEAASVLTRSIAEAARRSHGQTTPLHVAATLLATPSGLLRQACIRSHPQSSHPLQCRALELCFSVALDRIPASNPSPSGESGALPEPPISNALMAALKRAQANQRRGCPELQQQPLLAVKVELEQLLISILDDPSVSRVMREASFSSIAVKAAVEQSISSSTSTPAAAAAAVNTPSIASFVTAAPPSAASRFLGLTNHAGPRHNLYINPRFHQHQANDGSCIPAAAAGTAGDQPRTEEVKRVLDILLRPKKRNPILVGDCNLDAMIKEVLQRFQSSDAQPPLRNTQVLPFAKEIATAAPDHSQITIKIRELSSSIEFMIGGESGVILDLGDLKWLVESPSVSTGSGPIQPPVVSEAGRAAVQEVGRLLRRFEEGCRVWLVGTATCATYLRCQVYHPTMENDWDLQAVPIAQRSSSLFHMFPRVGSNGVVTSSVDNPAPVKGLTGMGATALPLRHQPRTNLCAVCMENYERELSRLVADEFHKHSTKPEASQALPQWLQLAKLGRGGGAKSPSSPLQVSKEEELLWKQSTEELLKKWCETCSRLHPHFHHQSHVGFGSSLSPPASKPSSVVRPHPRCEPKLTVSRGLSPPRLESSQDAVAPPGSPVRTDLVLGSSKASDSSSDSSHKDRLKDFTGCTPDAFSGQQQRSKIAGISDIDTFKRLFQGLAEKVSWQQEAASAVATVVMRCKSGNGKRRNVGSKGDAWLLLLGPDRVGKRKMANALSELVFGTGPTTVSFGRGSDGESNVSCRGRTSMDRIVEAVQRNPFSVVVLEDIDQADMLLQGKVKQAMERGRLPDSYGREVNVGSVIFVLTADWLPEELKSSHSSLLRYEEKILDSACCGWELELSTADMPGKRRPSRACDDDRPTKLRKDSSTGTGLSLDLNLAVGTDAAEAAEGSRNSSDLTTEHEYDKGRLSINCSTFSLAPDLAELVDEAVTFKPVDLGPLRRSILESASVKFAAVMGKGRAIRIDDDALDRIVGGLWLGGASIDDWAERALVPSLKQLRDNLRADRGVVVLRLSTIKGNRAQQQRRSDGDWLPAAVAIAIDGSHDKGFFRRVTMVSGKTTVASGKCFCCVVLHSEAALNGNHVALSALELLKNFGEAASAINIQNSSDEKNESRQKHSTPMERDHGSEAHGHLRCGQWTNTLRAVDSEAATGGRPFPAFLLVTGTGLAKHRCRDDQAMDPLKRSVRVKAAGPPQHREGLQQDK</sequence>
<dbReference type="Proteomes" id="UP001055439">
    <property type="component" value="Chromosome 7"/>
</dbReference>
<evidence type="ECO:0000313" key="9">
    <source>
        <dbReference type="Proteomes" id="UP001055439"/>
    </source>
</evidence>
<feature type="compositionally biased region" description="Low complexity" evidence="6">
    <location>
        <begin position="626"/>
        <end position="635"/>
    </location>
</feature>
<dbReference type="Gene3D" id="3.40.50.300">
    <property type="entry name" value="P-loop containing nucleotide triphosphate hydrolases"/>
    <property type="match status" value="1"/>
</dbReference>
<feature type="compositionally biased region" description="Basic and acidic residues" evidence="6">
    <location>
        <begin position="1125"/>
        <end position="1149"/>
    </location>
</feature>
<evidence type="ECO:0000256" key="1">
    <source>
        <dbReference type="ARBA" id="ARBA00008675"/>
    </source>
</evidence>
<gene>
    <name evidence="8" type="ORF">MUK42_10552</name>
</gene>
<dbReference type="Pfam" id="PF23569">
    <property type="entry name" value="NBD_SMAX1"/>
    <property type="match status" value="1"/>
</dbReference>
<feature type="region of interest" description="Disordered" evidence="6">
    <location>
        <begin position="1191"/>
        <end position="1221"/>
    </location>
</feature>
<feature type="domain" description="Clp R" evidence="7">
    <location>
        <begin position="8"/>
        <end position="174"/>
    </location>
</feature>
<dbReference type="Gene3D" id="1.10.1780.10">
    <property type="entry name" value="Clp, N-terminal domain"/>
    <property type="match status" value="1"/>
</dbReference>
<feature type="region of interest" description="Disordered" evidence="6">
    <location>
        <begin position="862"/>
        <end position="889"/>
    </location>
</feature>
<dbReference type="OrthoDB" id="1929681at2759"/>
<keyword evidence="8" id="KW-0346">Stress response</keyword>
<organism evidence="8 9">
    <name type="scientific">Musa troglodytarum</name>
    <name type="common">fe'i banana</name>
    <dbReference type="NCBI Taxonomy" id="320322"/>
    <lineage>
        <taxon>Eukaryota</taxon>
        <taxon>Viridiplantae</taxon>
        <taxon>Streptophyta</taxon>
        <taxon>Embryophyta</taxon>
        <taxon>Tracheophyta</taxon>
        <taxon>Spermatophyta</taxon>
        <taxon>Magnoliopsida</taxon>
        <taxon>Liliopsida</taxon>
        <taxon>Zingiberales</taxon>
        <taxon>Musaceae</taxon>
        <taxon>Musa</taxon>
    </lineage>
</organism>
<dbReference type="GO" id="GO:0005524">
    <property type="term" value="F:ATP binding"/>
    <property type="evidence" value="ECO:0007669"/>
    <property type="project" value="InterPro"/>
</dbReference>
<dbReference type="SUPFAM" id="SSF81923">
    <property type="entry name" value="Double Clp-N motif"/>
    <property type="match status" value="1"/>
</dbReference>
<evidence type="ECO:0000256" key="3">
    <source>
        <dbReference type="ARBA" id="ARBA00023015"/>
    </source>
</evidence>
<evidence type="ECO:0000313" key="8">
    <source>
        <dbReference type="EMBL" id="URE16482.1"/>
    </source>
</evidence>